<feature type="region of interest" description="Disordered" evidence="15">
    <location>
        <begin position="75"/>
        <end position="101"/>
    </location>
</feature>
<dbReference type="InterPro" id="IPR045069">
    <property type="entry name" value="MATE_euk"/>
</dbReference>
<protein>
    <recommendedName>
        <fullName evidence="12 13">Multifunctional fusion protein</fullName>
    </recommendedName>
    <domain>
        <recommendedName>
            <fullName evidence="13">Protein DETOXIFICATION</fullName>
        </recommendedName>
        <alternativeName>
            <fullName evidence="13">Multidrug and toxic compound extrusion protein</fullName>
        </alternativeName>
    </domain>
    <domain>
        <recommendedName>
            <fullName evidence="12">GrpE protein homolog</fullName>
        </recommendedName>
    </domain>
</protein>
<feature type="region of interest" description="Disordered" evidence="15">
    <location>
        <begin position="310"/>
        <end position="344"/>
    </location>
</feature>
<comment type="subcellular location">
    <subcellularLocation>
        <location evidence="2">Cytoplasm</location>
    </subcellularLocation>
    <subcellularLocation>
        <location evidence="1">Membrane</location>
        <topology evidence="1">Multi-pass membrane protein</topology>
    </subcellularLocation>
    <subcellularLocation>
        <location evidence="12">Mitochondrion matrix</location>
    </subcellularLocation>
</comment>
<evidence type="ECO:0000256" key="15">
    <source>
        <dbReference type="SAM" id="MobiDB-lite"/>
    </source>
</evidence>
<accession>A0ABD3S557</accession>
<keyword evidence="6" id="KW-0963">Cytoplasm</keyword>
<dbReference type="GO" id="GO:0016020">
    <property type="term" value="C:membrane"/>
    <property type="evidence" value="ECO:0007669"/>
    <property type="project" value="UniProtKB-SubCell"/>
</dbReference>
<dbReference type="InterPro" id="IPR009012">
    <property type="entry name" value="GrpE_head"/>
</dbReference>
<feature type="transmembrane region" description="Helical" evidence="13">
    <location>
        <begin position="708"/>
        <end position="732"/>
    </location>
</feature>
<feature type="transmembrane region" description="Helical" evidence="13">
    <location>
        <begin position="739"/>
        <end position="758"/>
    </location>
</feature>
<feature type="compositionally biased region" description="Low complexity" evidence="15">
    <location>
        <begin position="75"/>
        <end position="88"/>
    </location>
</feature>
<dbReference type="InterPro" id="IPR013805">
    <property type="entry name" value="GrpE_CC"/>
</dbReference>
<dbReference type="FunFam" id="3.90.20.20:FF:000006">
    <property type="entry name" value="GrpE protein homolog"/>
    <property type="match status" value="1"/>
</dbReference>
<feature type="transmembrane region" description="Helical" evidence="13">
    <location>
        <begin position="633"/>
        <end position="658"/>
    </location>
</feature>
<evidence type="ECO:0000256" key="4">
    <source>
        <dbReference type="ARBA" id="ARBA00010199"/>
    </source>
</evidence>
<feature type="coiled-coil region" evidence="14">
    <location>
        <begin position="146"/>
        <end position="180"/>
    </location>
</feature>
<dbReference type="Pfam" id="PF01025">
    <property type="entry name" value="GrpE"/>
    <property type="match status" value="1"/>
</dbReference>
<name>A0ABD3S557_9LAMI</name>
<feature type="transmembrane region" description="Helical" evidence="13">
    <location>
        <begin position="494"/>
        <end position="515"/>
    </location>
</feature>
<comment type="caution">
    <text evidence="13">Lacks conserved residue(s) required for the propagation of feature annotation.</text>
</comment>
<evidence type="ECO:0000256" key="9">
    <source>
        <dbReference type="ARBA" id="ARBA00023016"/>
    </source>
</evidence>
<evidence type="ECO:0000256" key="3">
    <source>
        <dbReference type="ARBA" id="ARBA00009054"/>
    </source>
</evidence>
<dbReference type="SUPFAM" id="SSF51064">
    <property type="entry name" value="Head domain of nucleotide exchange factor GrpE"/>
    <property type="match status" value="1"/>
</dbReference>
<evidence type="ECO:0000256" key="14">
    <source>
        <dbReference type="SAM" id="Coils"/>
    </source>
</evidence>
<dbReference type="CDD" id="cd00446">
    <property type="entry name" value="GrpE"/>
    <property type="match status" value="1"/>
</dbReference>
<sequence>MATTVLKTPTAYLSTAAAGGGGGSSLKSLNFPRISFVSRRIPVIRCRFNHSSCNRSSVKLPTRSFKKLLPFAANGETAEAQTETQENNPAQESDSEPEIEGNIDDAIDVDSSDESEDAVASEPSSVVLSSLSLYKEALANSDDSKLAEVESFLKSIEDEKTDLERKVANLSEELSNERVRVLRISADFDNFRKRTERERLSLVTNAQGEVVESLLSVLDNFERAKAQIKVATEGEEKISNSYQSIYKQFVEILGSLGVVPVETVGKPFDPMMHEAIMREDSTEYEEGVIIEEYRKGFELGERLLRPSMVKVSAGPGPATPDTEGPSEGQEEVGETSGDEKKESIVPMGSDLKKKLLFEKYGEKEEIDLKDKIWSETKKIWVVAGPAIFSRFSTFGVNVTSQAFIGHIGATELAAFSLVFTVLIRLCVGILMGMASGLETLCGQAYGAKQYHMLGIYLQRSWIVLIITTILLVPLLVFTAPILKALGQDEAIADMAGTIGLWLIPALFSYFVSFSCQTYLQAQSRNIIIAYLASLTLAIHISLSWILTVKYKYGISGAMISTIFALWIPNIGQIIFVTCGWCPETWTGFSILAFKDLWPMIKLSLSSAVMLCLEIWYPTILVLLAGNLRNAEVFFFPLLSCMINSLTIGFVLFVLFLIFRGQVAYIFTENQEVASAVSDLSYLLAFSILLNSIQPVLSGVAVGSGWQSIVAYVNIGCYYIIGIPVGFLLGYVFELQVKGVWTGMLIGILVQTIVLVIITSKTNWGKQVYEAQNRLDRWYIEDESDRNPQNVQGI</sequence>
<evidence type="ECO:0000256" key="1">
    <source>
        <dbReference type="ARBA" id="ARBA00004141"/>
    </source>
</evidence>
<comment type="similarity">
    <text evidence="4 13">Belongs to the multi antimicrobial extrusion (MATE) (TC 2.A.66.1) family.</text>
</comment>
<dbReference type="HAMAP" id="MF_01151">
    <property type="entry name" value="GrpE"/>
    <property type="match status" value="1"/>
</dbReference>
<gene>
    <name evidence="16" type="ORF">ACJIZ3_005539</name>
</gene>
<organism evidence="16 17">
    <name type="scientific">Penstemon smallii</name>
    <dbReference type="NCBI Taxonomy" id="265156"/>
    <lineage>
        <taxon>Eukaryota</taxon>
        <taxon>Viridiplantae</taxon>
        <taxon>Streptophyta</taxon>
        <taxon>Embryophyta</taxon>
        <taxon>Tracheophyta</taxon>
        <taxon>Spermatophyta</taxon>
        <taxon>Magnoliopsida</taxon>
        <taxon>eudicotyledons</taxon>
        <taxon>Gunneridae</taxon>
        <taxon>Pentapetalae</taxon>
        <taxon>asterids</taxon>
        <taxon>lamiids</taxon>
        <taxon>Lamiales</taxon>
        <taxon>Plantaginaceae</taxon>
        <taxon>Cheloneae</taxon>
        <taxon>Penstemon</taxon>
    </lineage>
</organism>
<feature type="transmembrane region" description="Helical" evidence="13">
    <location>
        <begin position="527"/>
        <end position="546"/>
    </location>
</feature>
<evidence type="ECO:0000256" key="8">
    <source>
        <dbReference type="ARBA" id="ARBA00022989"/>
    </source>
</evidence>
<evidence type="ECO:0000256" key="2">
    <source>
        <dbReference type="ARBA" id="ARBA00004496"/>
    </source>
</evidence>
<comment type="function">
    <text evidence="12">Essential component of the PAM complex, a complex required for the translocation of transit peptide-containing proteins from the inner membrane into the mitochondrial matrix in an ATP-dependent manner.</text>
</comment>
<evidence type="ECO:0000256" key="12">
    <source>
        <dbReference type="RuleBase" id="RU000640"/>
    </source>
</evidence>
<reference evidence="16 17" key="1">
    <citation type="submission" date="2024-12" db="EMBL/GenBank/DDBJ databases">
        <title>The unique morphological basis and parallel evolutionary history of personate flowers in Penstemon.</title>
        <authorList>
            <person name="Depatie T.H."/>
            <person name="Wessinger C.A."/>
        </authorList>
    </citation>
    <scope>NUCLEOTIDE SEQUENCE [LARGE SCALE GENOMIC DNA]</scope>
    <source>
        <strain evidence="16">WTNN_2</strain>
        <tissue evidence="16">Leaf</tissue>
    </source>
</reference>
<evidence type="ECO:0000256" key="6">
    <source>
        <dbReference type="ARBA" id="ARBA00022490"/>
    </source>
</evidence>
<proteinExistence type="inferred from homology"/>
<dbReference type="PANTHER" id="PTHR11206">
    <property type="entry name" value="MULTIDRUG RESISTANCE PROTEIN"/>
    <property type="match status" value="1"/>
</dbReference>
<keyword evidence="8 13" id="KW-1133">Transmembrane helix</keyword>
<comment type="similarity">
    <text evidence="3">Belongs to the GrpE family.</text>
</comment>
<keyword evidence="17" id="KW-1185">Reference proteome</keyword>
<dbReference type="PRINTS" id="PR00773">
    <property type="entry name" value="GRPEPROTEIN"/>
</dbReference>
<comment type="caution">
    <text evidence="16">The sequence shown here is derived from an EMBL/GenBank/DDBJ whole genome shotgun (WGS) entry which is preliminary data.</text>
</comment>
<keyword evidence="9" id="KW-0346">Stress response</keyword>
<dbReference type="InterPro" id="IPR000740">
    <property type="entry name" value="GrpE"/>
</dbReference>
<keyword evidence="12" id="KW-0496">Mitochondrion</keyword>
<dbReference type="Pfam" id="PF01554">
    <property type="entry name" value="MatE"/>
    <property type="match status" value="2"/>
</dbReference>
<evidence type="ECO:0000256" key="11">
    <source>
        <dbReference type="ARBA" id="ARBA00023186"/>
    </source>
</evidence>
<dbReference type="CDD" id="cd13132">
    <property type="entry name" value="MATE_eukaryotic"/>
    <property type="match status" value="1"/>
</dbReference>
<evidence type="ECO:0000256" key="13">
    <source>
        <dbReference type="RuleBase" id="RU004914"/>
    </source>
</evidence>
<dbReference type="GO" id="GO:0005759">
    <property type="term" value="C:mitochondrial matrix"/>
    <property type="evidence" value="ECO:0007669"/>
    <property type="project" value="UniProtKB-SubCell"/>
</dbReference>
<evidence type="ECO:0000256" key="5">
    <source>
        <dbReference type="ARBA" id="ARBA00011738"/>
    </source>
</evidence>
<dbReference type="InterPro" id="IPR002528">
    <property type="entry name" value="MATE_fam"/>
</dbReference>
<keyword evidence="11 12" id="KW-0143">Chaperone</keyword>
<dbReference type="Proteomes" id="UP001634393">
    <property type="component" value="Unassembled WGS sequence"/>
</dbReference>
<comment type="subunit">
    <text evidence="5">Homodimer.</text>
</comment>
<keyword evidence="7 13" id="KW-0812">Transmembrane</keyword>
<dbReference type="Gene3D" id="3.90.20.20">
    <property type="match status" value="1"/>
</dbReference>
<keyword evidence="10 13" id="KW-0472">Membrane</keyword>
<feature type="transmembrane region" description="Helical" evidence="13">
    <location>
        <begin position="602"/>
        <end position="627"/>
    </location>
</feature>
<dbReference type="SUPFAM" id="SSF58014">
    <property type="entry name" value="Coiled-coil domain of nucleotide exchange factor GrpE"/>
    <property type="match status" value="1"/>
</dbReference>
<feature type="transmembrane region" description="Helical" evidence="13">
    <location>
        <begin position="461"/>
        <end position="482"/>
    </location>
</feature>
<evidence type="ECO:0000313" key="16">
    <source>
        <dbReference type="EMBL" id="KAL3819634.1"/>
    </source>
</evidence>
<dbReference type="PROSITE" id="PS01071">
    <property type="entry name" value="GRPE"/>
    <property type="match status" value="1"/>
</dbReference>
<dbReference type="Gene3D" id="2.30.22.10">
    <property type="entry name" value="Head domain of nucleotide exchange factor GrpE"/>
    <property type="match status" value="1"/>
</dbReference>
<dbReference type="AlphaFoldDB" id="A0ABD3S557"/>
<keyword evidence="14" id="KW-0175">Coiled coil</keyword>
<dbReference type="EMBL" id="JBJXBP010000007">
    <property type="protein sequence ID" value="KAL3819634.1"/>
    <property type="molecule type" value="Genomic_DNA"/>
</dbReference>
<evidence type="ECO:0000256" key="7">
    <source>
        <dbReference type="ARBA" id="ARBA00022692"/>
    </source>
</evidence>
<dbReference type="NCBIfam" id="NF010741">
    <property type="entry name" value="PRK14143.1"/>
    <property type="match status" value="1"/>
</dbReference>
<feature type="transmembrane region" description="Helical" evidence="13">
    <location>
        <begin position="412"/>
        <end position="440"/>
    </location>
</feature>
<feature type="transmembrane region" description="Helical" evidence="13">
    <location>
        <begin position="552"/>
        <end position="581"/>
    </location>
</feature>
<evidence type="ECO:0000256" key="10">
    <source>
        <dbReference type="ARBA" id="ARBA00023136"/>
    </source>
</evidence>
<evidence type="ECO:0000313" key="17">
    <source>
        <dbReference type="Proteomes" id="UP001634393"/>
    </source>
</evidence>
<dbReference type="FunFam" id="2.30.22.10:FF:000001">
    <property type="entry name" value="Protein GrpE"/>
    <property type="match status" value="1"/>
</dbReference>